<organism evidence="5 6">
    <name type="scientific">Tritrichomonas foetus</name>
    <dbReference type="NCBI Taxonomy" id="1144522"/>
    <lineage>
        <taxon>Eukaryota</taxon>
        <taxon>Metamonada</taxon>
        <taxon>Parabasalia</taxon>
        <taxon>Tritrichomonadida</taxon>
        <taxon>Tritrichomonadidae</taxon>
        <taxon>Tritrichomonas</taxon>
    </lineage>
</organism>
<evidence type="ECO:0000256" key="4">
    <source>
        <dbReference type="SAM" id="MobiDB-lite"/>
    </source>
</evidence>
<evidence type="ECO:0000256" key="1">
    <source>
        <dbReference type="ARBA" id="ARBA00022598"/>
    </source>
</evidence>
<dbReference type="OrthoDB" id="202825at2759"/>
<dbReference type="EMBL" id="MLAK01000421">
    <property type="protein sequence ID" value="OHT14144.1"/>
    <property type="molecule type" value="Genomic_DNA"/>
</dbReference>
<evidence type="ECO:0000313" key="6">
    <source>
        <dbReference type="Proteomes" id="UP000179807"/>
    </source>
</evidence>
<feature type="region of interest" description="Disordered" evidence="4">
    <location>
        <begin position="229"/>
        <end position="249"/>
    </location>
</feature>
<dbReference type="GO" id="GO:0015631">
    <property type="term" value="F:tubulin binding"/>
    <property type="evidence" value="ECO:0007669"/>
    <property type="project" value="TreeGrafter"/>
</dbReference>
<accession>A0A1J4KTD3</accession>
<dbReference type="GO" id="GO:0070740">
    <property type="term" value="F:tubulin-glutamic acid ligase activity"/>
    <property type="evidence" value="ECO:0007669"/>
    <property type="project" value="TreeGrafter"/>
</dbReference>
<dbReference type="Pfam" id="PF03133">
    <property type="entry name" value="TTL"/>
    <property type="match status" value="1"/>
</dbReference>
<dbReference type="GO" id="GO:0036064">
    <property type="term" value="C:ciliary basal body"/>
    <property type="evidence" value="ECO:0007669"/>
    <property type="project" value="TreeGrafter"/>
</dbReference>
<keyword evidence="1 5" id="KW-0436">Ligase</keyword>
<dbReference type="SUPFAM" id="SSF56059">
    <property type="entry name" value="Glutathione synthetase ATP-binding domain-like"/>
    <property type="match status" value="1"/>
</dbReference>
<feature type="compositionally biased region" description="Basic and acidic residues" evidence="4">
    <location>
        <begin position="229"/>
        <end position="238"/>
    </location>
</feature>
<dbReference type="VEuPathDB" id="TrichDB:TRFO_03184"/>
<dbReference type="GO" id="GO:0005524">
    <property type="term" value="F:ATP binding"/>
    <property type="evidence" value="ECO:0007669"/>
    <property type="project" value="UniProtKB-KW"/>
</dbReference>
<dbReference type="PROSITE" id="PS51221">
    <property type="entry name" value="TTL"/>
    <property type="match status" value="1"/>
</dbReference>
<dbReference type="GO" id="GO:0000226">
    <property type="term" value="P:microtubule cytoskeleton organization"/>
    <property type="evidence" value="ECO:0007669"/>
    <property type="project" value="TreeGrafter"/>
</dbReference>
<protein>
    <submittedName>
        <fullName evidence="5">Tubulin-tyrosine ligase family protein</fullName>
    </submittedName>
</protein>
<reference evidence="5" key="1">
    <citation type="submission" date="2016-10" db="EMBL/GenBank/DDBJ databases">
        <authorList>
            <person name="Benchimol M."/>
            <person name="Almeida L.G."/>
            <person name="Vasconcelos A.T."/>
            <person name="Perreira-Neves A."/>
            <person name="Rosa I.A."/>
            <person name="Tasca T."/>
            <person name="Bogo M.R."/>
            <person name="de Souza W."/>
        </authorList>
    </citation>
    <scope>NUCLEOTIDE SEQUENCE [LARGE SCALE GENOMIC DNA]</scope>
    <source>
        <strain evidence="5">K</strain>
    </source>
</reference>
<dbReference type="PANTHER" id="PTHR12241:SF147">
    <property type="entry name" value="TUBULIN POLYGLUTAMYLASE TTLL7"/>
    <property type="match status" value="1"/>
</dbReference>
<sequence>MIRPKASPYPKGKKLSRLSVNLENCGYASVERCLKEMGYKITGDRYYNLLFWCDTNVSIEFPLALQKWQFINHFPGTFAISKKIDLARNIERMQKMFPELYTFHPKSFVVPTQSLDLKMYLSKYKKTFIIKPDLGSQGRGIFLVQDSEGVNECVEPAIAQEYISPFLLGGLKFDLRIYVLLASVDPLRIYIFDEGMARFCTEPYEKPTIENLNEIYRHLTNYSVNKHNDHFKQNDKTEGTNSQSHKRSMSSVFKEIEENGGDVEELQKEIDEVITLTILSVQPFLAHNYKAIFKTEDKKSRCFEILGFDILIDENLKPWVLEVNHSPSLSCDSPFDTELKDAVITGALKIINIDPNFIEKIQKVERQKTLKRLGSSSSVYHEWGNDEIEFDVKTELNIAKTQTKWRLIFPLAKDNENSQIFEDVMIRNSNSPTGENAAFRQRREAVQAYIHSIEERSLPPKKQRKVTKVIVSKLPNPSLPATNRPTKSVLLLREAQLAKIKEASQKESMYLFSPEYENYVKLEKNGRLPRNKSPPISRRIHTSSSVIRNRVTPNL</sequence>
<dbReference type="PANTHER" id="PTHR12241">
    <property type="entry name" value="TUBULIN POLYGLUTAMYLASE"/>
    <property type="match status" value="1"/>
</dbReference>
<name>A0A1J4KTD3_9EUKA</name>
<feature type="compositionally biased region" description="Polar residues" evidence="4">
    <location>
        <begin position="542"/>
        <end position="555"/>
    </location>
</feature>
<keyword evidence="2" id="KW-0547">Nucleotide-binding</keyword>
<keyword evidence="6" id="KW-1185">Reference proteome</keyword>
<dbReference type="Gene3D" id="3.30.470.20">
    <property type="entry name" value="ATP-grasp fold, B domain"/>
    <property type="match status" value="1"/>
</dbReference>
<gene>
    <name evidence="5" type="ORF">TRFO_03184</name>
</gene>
<proteinExistence type="predicted"/>
<dbReference type="InterPro" id="IPR004344">
    <property type="entry name" value="TTL/TTLL_fam"/>
</dbReference>
<dbReference type="GeneID" id="94825846"/>
<comment type="caution">
    <text evidence="5">The sequence shown here is derived from an EMBL/GenBank/DDBJ whole genome shotgun (WGS) entry which is preliminary data.</text>
</comment>
<dbReference type="RefSeq" id="XP_068367280.1">
    <property type="nucleotide sequence ID" value="XM_068491142.1"/>
</dbReference>
<evidence type="ECO:0000313" key="5">
    <source>
        <dbReference type="EMBL" id="OHT14144.1"/>
    </source>
</evidence>
<feature type="region of interest" description="Disordered" evidence="4">
    <location>
        <begin position="526"/>
        <end position="555"/>
    </location>
</feature>
<evidence type="ECO:0000256" key="2">
    <source>
        <dbReference type="ARBA" id="ARBA00022741"/>
    </source>
</evidence>
<evidence type="ECO:0000256" key="3">
    <source>
        <dbReference type="ARBA" id="ARBA00022840"/>
    </source>
</evidence>
<dbReference type="AlphaFoldDB" id="A0A1J4KTD3"/>
<dbReference type="Proteomes" id="UP000179807">
    <property type="component" value="Unassembled WGS sequence"/>
</dbReference>
<keyword evidence="3" id="KW-0067">ATP-binding</keyword>